<name>A0ABN1FG13_9BACI</name>
<protein>
    <submittedName>
        <fullName evidence="2">Phage holin family protein</fullName>
    </submittedName>
</protein>
<dbReference type="Pfam" id="PF04020">
    <property type="entry name" value="Phage_holin_4_2"/>
    <property type="match status" value="1"/>
</dbReference>
<feature type="transmembrane region" description="Helical" evidence="1">
    <location>
        <begin position="54"/>
        <end position="75"/>
    </location>
</feature>
<dbReference type="Proteomes" id="UP001500866">
    <property type="component" value="Unassembled WGS sequence"/>
</dbReference>
<dbReference type="PANTHER" id="PTHR37309:SF1">
    <property type="entry name" value="SLR0284 PROTEIN"/>
    <property type="match status" value="1"/>
</dbReference>
<feature type="transmembrane region" description="Helical" evidence="1">
    <location>
        <begin position="6"/>
        <end position="23"/>
    </location>
</feature>
<feature type="transmembrane region" description="Helical" evidence="1">
    <location>
        <begin position="87"/>
        <end position="109"/>
    </location>
</feature>
<evidence type="ECO:0000256" key="1">
    <source>
        <dbReference type="SAM" id="Phobius"/>
    </source>
</evidence>
<reference evidence="2 3" key="1">
    <citation type="journal article" date="2019" name="Int. J. Syst. Evol. Microbiol.">
        <title>The Global Catalogue of Microorganisms (GCM) 10K type strain sequencing project: providing services to taxonomists for standard genome sequencing and annotation.</title>
        <authorList>
            <consortium name="The Broad Institute Genomics Platform"/>
            <consortium name="The Broad Institute Genome Sequencing Center for Infectious Disease"/>
            <person name="Wu L."/>
            <person name="Ma J."/>
        </authorList>
    </citation>
    <scope>NUCLEOTIDE SEQUENCE [LARGE SCALE GENOMIC DNA]</scope>
    <source>
        <strain evidence="2 3">JCM 15395</strain>
    </source>
</reference>
<gene>
    <name evidence="2" type="ORF">GCM10009001_01920</name>
</gene>
<sequence length="120" mass="13048">MLLRWFISILLNAVALIAVAQLFDGFHIEGFGTALLASVILAVLNVIVKPILIVLTLPITVVTLGLFLFVINAITLMITQGIMDKSFVIEGFGTAFIAAVIISILNLLLNRLVRDTVTER</sequence>
<keyword evidence="1" id="KW-0472">Membrane</keyword>
<keyword evidence="1" id="KW-0812">Transmembrane</keyword>
<dbReference type="InterPro" id="IPR007165">
    <property type="entry name" value="Phage_holin_4_2"/>
</dbReference>
<evidence type="ECO:0000313" key="3">
    <source>
        <dbReference type="Proteomes" id="UP001500866"/>
    </source>
</evidence>
<comment type="caution">
    <text evidence="2">The sequence shown here is derived from an EMBL/GenBank/DDBJ whole genome shotgun (WGS) entry which is preliminary data.</text>
</comment>
<accession>A0ABN1FG13</accession>
<evidence type="ECO:0000313" key="2">
    <source>
        <dbReference type="EMBL" id="GAA0589644.1"/>
    </source>
</evidence>
<feature type="transmembrane region" description="Helical" evidence="1">
    <location>
        <begin position="30"/>
        <end position="48"/>
    </location>
</feature>
<keyword evidence="1" id="KW-1133">Transmembrane helix</keyword>
<dbReference type="EMBL" id="BAAADS010000001">
    <property type="protein sequence ID" value="GAA0589644.1"/>
    <property type="molecule type" value="Genomic_DNA"/>
</dbReference>
<organism evidence="2 3">
    <name type="scientific">Virgibacillus siamensis</name>
    <dbReference type="NCBI Taxonomy" id="480071"/>
    <lineage>
        <taxon>Bacteria</taxon>
        <taxon>Bacillati</taxon>
        <taxon>Bacillota</taxon>
        <taxon>Bacilli</taxon>
        <taxon>Bacillales</taxon>
        <taxon>Bacillaceae</taxon>
        <taxon>Virgibacillus</taxon>
    </lineage>
</organism>
<keyword evidence="3" id="KW-1185">Reference proteome</keyword>
<dbReference type="RefSeq" id="WP_343809434.1">
    <property type="nucleotide sequence ID" value="NZ_BAAADS010000001.1"/>
</dbReference>
<proteinExistence type="predicted"/>
<dbReference type="PANTHER" id="PTHR37309">
    <property type="entry name" value="SLR0284 PROTEIN"/>
    <property type="match status" value="1"/>
</dbReference>